<evidence type="ECO:0000256" key="2">
    <source>
        <dbReference type="ARBA" id="ARBA00022679"/>
    </source>
</evidence>
<comment type="caution">
    <text evidence="4">Lacks conserved residue(s) required for the propagation of feature annotation.</text>
</comment>
<dbReference type="GO" id="GO:0005829">
    <property type="term" value="C:cytosol"/>
    <property type="evidence" value="ECO:0007669"/>
    <property type="project" value="TreeGrafter"/>
</dbReference>
<comment type="similarity">
    <text evidence="4">Belongs to the queuine tRNA-ribosyltransferase family.</text>
</comment>
<name>A0A1F7U2Z9_9BACT</name>
<keyword evidence="3 4" id="KW-0819">tRNA processing</keyword>
<dbReference type="Pfam" id="PF01702">
    <property type="entry name" value="TGT"/>
    <property type="match status" value="1"/>
</dbReference>
<feature type="binding site" evidence="4">
    <location>
        <begin position="92"/>
        <end position="96"/>
    </location>
    <ligand>
        <name>substrate</name>
    </ligand>
</feature>
<dbReference type="PANTHER" id="PTHR46499:SF1">
    <property type="entry name" value="QUEUINE TRNA-RIBOSYLTRANSFERASE"/>
    <property type="match status" value="1"/>
</dbReference>
<comment type="function">
    <text evidence="4">Catalyzes the base-exchange of a guanine (G) residue with the queuine precursor 7-aminomethyl-7-deazaguanine (PreQ1) at position 34 (anticodon wobble position) in tRNAs with GU(N) anticodons (tRNA-Asp, -Asn, -His and -Tyr). Catalysis occurs through a double-displacement mechanism. The nucleophile active site attacks the C1' of nucleotide 34 to detach the guanine base from the RNA, forming a covalent enzyme-RNA intermediate. The proton acceptor active site deprotonates the incoming PreQ1, allowing a nucleophilic attack on the C1' of the ribose to form the product. After dissociation, two additional enzymatic reactions on the tRNA convert PreQ1 to queuine (Q), resulting in the hypermodified nucleoside queuosine (7-(((4,5-cis-dihydroxy-2-cyclopenten-1-yl)amino)methyl)-7-deazaguanosine).</text>
</comment>
<comment type="pathway">
    <text evidence="4">tRNA modification; tRNA-queuosine biosynthesis.</text>
</comment>
<feature type="binding site" evidence="4">
    <location>
        <position position="146"/>
    </location>
    <ligand>
        <name>substrate</name>
    </ligand>
</feature>
<feature type="active site" description="Proton acceptor" evidence="4">
    <location>
        <position position="92"/>
    </location>
</feature>
<feature type="region of interest" description="RNA binding; important for wobble base 34 recognition" evidence="4">
    <location>
        <begin position="273"/>
        <end position="277"/>
    </location>
</feature>
<gene>
    <name evidence="4" type="primary">tgt</name>
    <name evidence="6" type="ORF">A3D72_03765</name>
</gene>
<evidence type="ECO:0000313" key="7">
    <source>
        <dbReference type="Proteomes" id="UP000176303"/>
    </source>
</evidence>
<comment type="caution">
    <text evidence="6">The sequence shown here is derived from an EMBL/GenBank/DDBJ whole genome shotgun (WGS) entry which is preliminary data.</text>
</comment>
<evidence type="ECO:0000259" key="5">
    <source>
        <dbReference type="Pfam" id="PF01702"/>
    </source>
</evidence>
<feature type="domain" description="tRNA-guanine(15) transglycosylase-like" evidence="5">
    <location>
        <begin position="14"/>
        <end position="368"/>
    </location>
</feature>
<keyword evidence="4" id="KW-0479">Metal-binding</keyword>
<dbReference type="SUPFAM" id="SSF51713">
    <property type="entry name" value="tRNA-guanine transglycosylase"/>
    <property type="match status" value="1"/>
</dbReference>
<accession>A0A1F7U2Z9</accession>
<dbReference type="GO" id="GO:0046872">
    <property type="term" value="F:metal ion binding"/>
    <property type="evidence" value="ECO:0007669"/>
    <property type="project" value="UniProtKB-KW"/>
</dbReference>
<protein>
    <recommendedName>
        <fullName evidence="4">Queuine tRNA-ribosyltransferase</fullName>
        <ecNumber evidence="4">2.4.2.29</ecNumber>
    </recommendedName>
    <alternativeName>
        <fullName evidence="4">Guanine insertion enzyme</fullName>
    </alternativeName>
    <alternativeName>
        <fullName evidence="4">tRNA-guanine transglycosylase</fullName>
    </alternativeName>
</protein>
<comment type="subunit">
    <text evidence="4">Homodimer. Within each dimer, one monomer is responsible for RNA recognition and catalysis, while the other monomer binds to the replacement base PreQ1.</text>
</comment>
<keyword evidence="1 4" id="KW-0328">Glycosyltransferase</keyword>
<evidence type="ECO:0000256" key="4">
    <source>
        <dbReference type="HAMAP-Rule" id="MF_00168"/>
    </source>
</evidence>
<sequence length="368" mass="40962">MSMLTINTKSKKSSARAGILQLKHGSVRTPFFMPIATKGAVKTVDAGDLERLGAEIILSNTYHLMLRPGVEILRTAGGLHGFMGWKKPILTDSGGFQVLSLSKFRKVDEEGVGFADPVDGSRHLLTPEKSMEVQEAIGSDIAMILDDLIDYPATREQAASALERTHRWAERAKKWFSGNATEGRQLFGIVQGSTFEDLRRKAAEGMVAIGFDGYAHGGLSVGEPREESYELTSMVNEILPEDKPRYWMGAGKPEEIVEYVRRGCDMFDCVLPTRNARHGTLYIWKGEVTEPDFYEAIAITNEKYRADFSVLDPACDCPTCSTGTTRAYLRHLFSIEEPLAARLATLHNVRFYLRLMEQIRNSIESGSL</sequence>
<dbReference type="STRING" id="1802391.A3D72_03765"/>
<feature type="binding site" evidence="4">
    <location>
        <position position="347"/>
    </location>
    <ligand>
        <name>Zn(2+)</name>
        <dbReference type="ChEBI" id="CHEBI:29105"/>
    </ligand>
</feature>
<evidence type="ECO:0000256" key="3">
    <source>
        <dbReference type="ARBA" id="ARBA00022694"/>
    </source>
</evidence>
<organism evidence="6 7">
    <name type="scientific">Candidatus Uhrbacteria bacterium RIFCSPHIGHO2_02_FULL_57_19</name>
    <dbReference type="NCBI Taxonomy" id="1802391"/>
    <lineage>
        <taxon>Bacteria</taxon>
        <taxon>Candidatus Uhriibacteriota</taxon>
    </lineage>
</organism>
<dbReference type="Proteomes" id="UP000176303">
    <property type="component" value="Unassembled WGS sequence"/>
</dbReference>
<comment type="catalytic activity">
    <reaction evidence="4">
        <text>7-aminomethyl-7-carbaguanine + guanosine(34) in tRNA = 7-aminomethyl-7-carbaguanosine(34) in tRNA + guanine</text>
        <dbReference type="Rhea" id="RHEA:24104"/>
        <dbReference type="Rhea" id="RHEA-COMP:10341"/>
        <dbReference type="Rhea" id="RHEA-COMP:10342"/>
        <dbReference type="ChEBI" id="CHEBI:16235"/>
        <dbReference type="ChEBI" id="CHEBI:58703"/>
        <dbReference type="ChEBI" id="CHEBI:74269"/>
        <dbReference type="ChEBI" id="CHEBI:82833"/>
        <dbReference type="EC" id="2.4.2.29"/>
    </reaction>
</comment>
<dbReference type="Gene3D" id="3.20.20.105">
    <property type="entry name" value="Queuine tRNA-ribosyltransferase-like"/>
    <property type="match status" value="1"/>
</dbReference>
<dbReference type="PANTHER" id="PTHR46499">
    <property type="entry name" value="QUEUINE TRNA-RIBOSYLTRANSFERASE"/>
    <property type="match status" value="1"/>
</dbReference>
<feature type="binding site" evidence="4">
    <location>
        <position position="191"/>
    </location>
    <ligand>
        <name>substrate</name>
    </ligand>
</feature>
<feature type="active site" description="Nucleophile" evidence="4">
    <location>
        <position position="268"/>
    </location>
</feature>
<dbReference type="EMBL" id="MGDZ01000056">
    <property type="protein sequence ID" value="OGL72626.1"/>
    <property type="molecule type" value="Genomic_DNA"/>
</dbReference>
<dbReference type="InterPro" id="IPR002616">
    <property type="entry name" value="tRNA_ribo_trans-like"/>
</dbReference>
<keyword evidence="2 4" id="KW-0808">Transferase</keyword>
<feature type="binding site" evidence="4">
    <location>
        <position position="320"/>
    </location>
    <ligand>
        <name>Zn(2+)</name>
        <dbReference type="ChEBI" id="CHEBI:29105"/>
    </ligand>
</feature>
<dbReference type="GO" id="GO:0008479">
    <property type="term" value="F:tRNA-guanosine(34) queuine transglycosylase activity"/>
    <property type="evidence" value="ECO:0007669"/>
    <property type="project" value="UniProtKB-UniRule"/>
</dbReference>
<comment type="cofactor">
    <cofactor evidence="4">
        <name>Zn(2+)</name>
        <dbReference type="ChEBI" id="CHEBI:29105"/>
    </cofactor>
    <text evidence="4">Binds 1 zinc ion per subunit.</text>
</comment>
<keyword evidence="4" id="KW-0862">Zinc</keyword>
<proteinExistence type="inferred from homology"/>
<keyword evidence="4" id="KW-0671">Queuosine biosynthesis</keyword>
<dbReference type="InterPro" id="IPR050076">
    <property type="entry name" value="ArchSynthase1/Queuine_TRR"/>
</dbReference>
<reference evidence="6 7" key="1">
    <citation type="journal article" date="2016" name="Nat. Commun.">
        <title>Thousands of microbial genomes shed light on interconnected biogeochemical processes in an aquifer system.</title>
        <authorList>
            <person name="Anantharaman K."/>
            <person name="Brown C.T."/>
            <person name="Hug L.A."/>
            <person name="Sharon I."/>
            <person name="Castelle C.J."/>
            <person name="Probst A.J."/>
            <person name="Thomas B.C."/>
            <person name="Singh A."/>
            <person name="Wilkins M.J."/>
            <person name="Karaoz U."/>
            <person name="Brodie E.L."/>
            <person name="Williams K.H."/>
            <person name="Hubbard S.S."/>
            <person name="Banfield J.F."/>
        </authorList>
    </citation>
    <scope>NUCLEOTIDE SEQUENCE [LARGE SCALE GENOMIC DNA]</scope>
</reference>
<feature type="binding site" evidence="4">
    <location>
        <position position="317"/>
    </location>
    <ligand>
        <name>Zn(2+)</name>
        <dbReference type="ChEBI" id="CHEBI:29105"/>
    </ligand>
</feature>
<feature type="binding site" evidence="4">
    <location>
        <position position="315"/>
    </location>
    <ligand>
        <name>Zn(2+)</name>
        <dbReference type="ChEBI" id="CHEBI:29105"/>
    </ligand>
</feature>
<dbReference type="NCBIfam" id="TIGR00430">
    <property type="entry name" value="Q_tRNA_tgt"/>
    <property type="match status" value="1"/>
</dbReference>
<dbReference type="UniPathway" id="UPA00392"/>
<dbReference type="HAMAP" id="MF_00168">
    <property type="entry name" value="Q_tRNA_Tgt"/>
    <property type="match status" value="1"/>
</dbReference>
<dbReference type="NCBIfam" id="TIGR00449">
    <property type="entry name" value="tgt_general"/>
    <property type="match status" value="1"/>
</dbReference>
<dbReference type="GO" id="GO:0008616">
    <property type="term" value="P:tRNA queuosine(34) biosynthetic process"/>
    <property type="evidence" value="ECO:0007669"/>
    <property type="project" value="UniProtKB-UniRule"/>
</dbReference>
<dbReference type="InterPro" id="IPR004803">
    <property type="entry name" value="TGT"/>
</dbReference>
<evidence type="ECO:0000313" key="6">
    <source>
        <dbReference type="EMBL" id="OGL72626.1"/>
    </source>
</evidence>
<evidence type="ECO:0000256" key="1">
    <source>
        <dbReference type="ARBA" id="ARBA00022676"/>
    </source>
</evidence>
<dbReference type="AlphaFoldDB" id="A0A1F7U2Z9"/>
<dbReference type="InterPro" id="IPR036511">
    <property type="entry name" value="TGT-like_sf"/>
</dbReference>
<feature type="binding site" evidence="4">
    <location>
        <position position="218"/>
    </location>
    <ligand>
        <name>substrate</name>
    </ligand>
</feature>
<dbReference type="EC" id="2.4.2.29" evidence="4"/>